<dbReference type="RefSeq" id="XP_029654845.1">
    <property type="nucleotide sequence ID" value="XM_029798985.1"/>
</dbReference>
<dbReference type="PROSITE" id="PS00036">
    <property type="entry name" value="BZIP_BASIC"/>
    <property type="match status" value="1"/>
</dbReference>
<proteinExistence type="predicted"/>
<dbReference type="CDD" id="cd12193">
    <property type="entry name" value="bZIP_GCN4"/>
    <property type="match status" value="1"/>
</dbReference>
<evidence type="ECO:0000313" key="3">
    <source>
        <dbReference type="RefSeq" id="XP_029654845.1"/>
    </source>
</evidence>
<dbReference type="Gene3D" id="1.20.5.170">
    <property type="match status" value="1"/>
</dbReference>
<organism evidence="2 3">
    <name type="scientific">Octopus sinensis</name>
    <name type="common">East Asian common octopus</name>
    <dbReference type="NCBI Taxonomy" id="2607531"/>
    <lineage>
        <taxon>Eukaryota</taxon>
        <taxon>Metazoa</taxon>
        <taxon>Spiralia</taxon>
        <taxon>Lophotrochozoa</taxon>
        <taxon>Mollusca</taxon>
        <taxon>Cephalopoda</taxon>
        <taxon>Coleoidea</taxon>
        <taxon>Octopodiformes</taxon>
        <taxon>Octopoda</taxon>
        <taxon>Incirrata</taxon>
        <taxon>Octopodidae</taxon>
        <taxon>Octopus</taxon>
    </lineage>
</organism>
<feature type="domain" description="BZIP" evidence="1">
    <location>
        <begin position="110"/>
        <end position="157"/>
    </location>
</feature>
<keyword evidence="2" id="KW-1185">Reference proteome</keyword>
<evidence type="ECO:0000313" key="2">
    <source>
        <dbReference type="Proteomes" id="UP000515154"/>
    </source>
</evidence>
<dbReference type="KEGG" id="osn:115228390"/>
<dbReference type="GO" id="GO:0003700">
    <property type="term" value="F:DNA-binding transcription factor activity"/>
    <property type="evidence" value="ECO:0007669"/>
    <property type="project" value="InterPro"/>
</dbReference>
<dbReference type="PROSITE" id="PS50217">
    <property type="entry name" value="BZIP"/>
    <property type="match status" value="1"/>
</dbReference>
<dbReference type="SUPFAM" id="SSF57959">
    <property type="entry name" value="Leucine zipper domain"/>
    <property type="match status" value="1"/>
</dbReference>
<dbReference type="InterPro" id="IPR004827">
    <property type="entry name" value="bZIP"/>
</dbReference>
<protein>
    <submittedName>
        <fullName evidence="3">Transcription factor jun-1-like</fullName>
    </submittedName>
</protein>
<evidence type="ECO:0000259" key="1">
    <source>
        <dbReference type="PROSITE" id="PS50217"/>
    </source>
</evidence>
<dbReference type="Pfam" id="PF00170">
    <property type="entry name" value="bZIP_1"/>
    <property type="match status" value="1"/>
</dbReference>
<name>A0A6P7TY58_9MOLL</name>
<gene>
    <name evidence="3" type="primary">LOC115228390</name>
</gene>
<sequence length="178" mass="21391">MMNQNCWEQYCEDSKYYPPIEDTCSGDSFFTASNNPILYSEQSYNGYYVETDSPYFYNLQDTPIEYSVKIYDMKPEIPSYKSFALESLVETTKCNKIRRNKKKFEMLNETEKQEFRRHQNRLAAKRCRQKKFDRIAQLEEQIKAVDYQICQLDERLKSEEFTSEHLLGDLYLVYSNKK</sequence>
<dbReference type="InterPro" id="IPR046347">
    <property type="entry name" value="bZIP_sf"/>
</dbReference>
<accession>A0A6P7TY58</accession>
<dbReference type="Proteomes" id="UP000515154">
    <property type="component" value="Unplaced"/>
</dbReference>
<reference evidence="3" key="1">
    <citation type="submission" date="2025-08" db="UniProtKB">
        <authorList>
            <consortium name="RefSeq"/>
        </authorList>
    </citation>
    <scope>IDENTIFICATION</scope>
</reference>
<dbReference type="SMART" id="SM00338">
    <property type="entry name" value="BRLZ"/>
    <property type="match status" value="1"/>
</dbReference>
<dbReference type="AlphaFoldDB" id="A0A6P7TY58"/>